<proteinExistence type="predicted"/>
<reference evidence="2 3" key="1">
    <citation type="journal article" date="2019" name="Int. J. Syst. Evol. Microbiol.">
        <title>The Global Catalogue of Microorganisms (GCM) 10K type strain sequencing project: providing services to taxonomists for standard genome sequencing and annotation.</title>
        <authorList>
            <consortium name="The Broad Institute Genomics Platform"/>
            <consortium name="The Broad Institute Genome Sequencing Center for Infectious Disease"/>
            <person name="Wu L."/>
            <person name="Ma J."/>
        </authorList>
    </citation>
    <scope>NUCLEOTIDE SEQUENCE [LARGE SCALE GENOMIC DNA]</scope>
    <source>
        <strain evidence="2 3">JCM 3272</strain>
    </source>
</reference>
<gene>
    <name evidence="2" type="ORF">GCM10010170_011940</name>
</gene>
<dbReference type="InterPro" id="IPR002525">
    <property type="entry name" value="Transp_IS110-like_N"/>
</dbReference>
<accession>A0ABN3FLI7</accession>
<dbReference type="PANTHER" id="PTHR33055">
    <property type="entry name" value="TRANSPOSASE FOR INSERTION SEQUENCE ELEMENT IS1111A"/>
    <property type="match status" value="1"/>
</dbReference>
<name>A0ABN3FLI7_9ACTN</name>
<keyword evidence="3" id="KW-1185">Reference proteome</keyword>
<evidence type="ECO:0000259" key="1">
    <source>
        <dbReference type="Pfam" id="PF01548"/>
    </source>
</evidence>
<comment type="caution">
    <text evidence="2">The sequence shown here is derived from an EMBL/GenBank/DDBJ whole genome shotgun (WGS) entry which is preliminary data.</text>
</comment>
<dbReference type="Pfam" id="PF01548">
    <property type="entry name" value="DEDD_Tnp_IS110"/>
    <property type="match status" value="1"/>
</dbReference>
<sequence>MAAVACGIDWAQDHHDVALVDENGVVLVSVRIDDDAAGLSRVLALLAEHDPAGAKLPVAIETSQGLLVAGLRAAGRQVFAINPLAVSRYRDRYRSSRGKSDAFDAMVLANILRTDAGAHRSLPQDSELVQSLRVLTRAQQDAAWDQVTITNRIRAVLRMFFPAALSAFERGGRHRLDSPAARTILTAAPTPAAAAALCQRRIRTGSGPL</sequence>
<dbReference type="EMBL" id="BAAARV010000008">
    <property type="protein sequence ID" value="GAA2332838.1"/>
    <property type="molecule type" value="Genomic_DNA"/>
</dbReference>
<dbReference type="InterPro" id="IPR047650">
    <property type="entry name" value="Transpos_IS110"/>
</dbReference>
<feature type="domain" description="Transposase IS110-like N-terminal" evidence="1">
    <location>
        <begin position="6"/>
        <end position="162"/>
    </location>
</feature>
<evidence type="ECO:0000313" key="2">
    <source>
        <dbReference type="EMBL" id="GAA2332838.1"/>
    </source>
</evidence>
<dbReference type="PANTHER" id="PTHR33055:SF3">
    <property type="entry name" value="PUTATIVE TRANSPOSASE FOR IS117-RELATED"/>
    <property type="match status" value="1"/>
</dbReference>
<evidence type="ECO:0000313" key="3">
    <source>
        <dbReference type="Proteomes" id="UP001501444"/>
    </source>
</evidence>
<organism evidence="2 3">
    <name type="scientific">Dactylosporangium salmoneum</name>
    <dbReference type="NCBI Taxonomy" id="53361"/>
    <lineage>
        <taxon>Bacteria</taxon>
        <taxon>Bacillati</taxon>
        <taxon>Actinomycetota</taxon>
        <taxon>Actinomycetes</taxon>
        <taxon>Micromonosporales</taxon>
        <taxon>Micromonosporaceae</taxon>
        <taxon>Dactylosporangium</taxon>
    </lineage>
</organism>
<protein>
    <recommendedName>
        <fullName evidence="1">Transposase IS110-like N-terminal domain-containing protein</fullName>
    </recommendedName>
</protein>
<dbReference type="Proteomes" id="UP001501444">
    <property type="component" value="Unassembled WGS sequence"/>
</dbReference>